<keyword evidence="1" id="KW-0812">Transmembrane</keyword>
<dbReference type="Pfam" id="PF03478">
    <property type="entry name" value="Beta-prop_KIB1-4"/>
    <property type="match status" value="1"/>
</dbReference>
<comment type="caution">
    <text evidence="3">The sequence shown here is derived from an EMBL/GenBank/DDBJ whole genome shotgun (WGS) entry which is preliminary data.</text>
</comment>
<proteinExistence type="predicted"/>
<feature type="transmembrane region" description="Helical" evidence="1">
    <location>
        <begin position="179"/>
        <end position="198"/>
    </location>
</feature>
<gene>
    <name evidence="3" type="ORF">GIB67_026791</name>
</gene>
<protein>
    <recommendedName>
        <fullName evidence="2">KIB1-4 beta-propeller domain-containing protein</fullName>
    </recommendedName>
</protein>
<dbReference type="InterPro" id="IPR050942">
    <property type="entry name" value="F-box_BR-signaling"/>
</dbReference>
<keyword evidence="1" id="KW-0472">Membrane</keyword>
<reference evidence="3 4" key="1">
    <citation type="journal article" date="2020" name="IScience">
        <title>Genome Sequencing of the Endangered Kingdonia uniflora (Circaeasteraceae, Ranunculales) Reveals Potential Mechanisms of Evolutionary Specialization.</title>
        <authorList>
            <person name="Sun Y."/>
            <person name="Deng T."/>
            <person name="Zhang A."/>
            <person name="Moore M.J."/>
            <person name="Landis J.B."/>
            <person name="Lin N."/>
            <person name="Zhang H."/>
            <person name="Zhang X."/>
            <person name="Huang J."/>
            <person name="Zhang X."/>
            <person name="Sun H."/>
            <person name="Wang H."/>
        </authorList>
    </citation>
    <scope>NUCLEOTIDE SEQUENCE [LARGE SCALE GENOMIC DNA]</scope>
    <source>
        <strain evidence="3">TB1705</strain>
        <tissue evidence="3">Leaf</tissue>
    </source>
</reference>
<dbReference type="EMBL" id="JACGCM010001501">
    <property type="protein sequence ID" value="KAF6154335.1"/>
    <property type="molecule type" value="Genomic_DNA"/>
</dbReference>
<accession>A0A7J7MHE1</accession>
<dbReference type="Proteomes" id="UP000541444">
    <property type="component" value="Unassembled WGS sequence"/>
</dbReference>
<evidence type="ECO:0000259" key="2">
    <source>
        <dbReference type="Pfam" id="PF03478"/>
    </source>
</evidence>
<keyword evidence="1" id="KW-1133">Transmembrane helix</keyword>
<keyword evidence="4" id="KW-1185">Reference proteome</keyword>
<dbReference type="PANTHER" id="PTHR44259">
    <property type="entry name" value="OS07G0183000 PROTEIN-RELATED"/>
    <property type="match status" value="1"/>
</dbReference>
<dbReference type="InterPro" id="IPR005174">
    <property type="entry name" value="KIB1-4_b-propeller"/>
</dbReference>
<evidence type="ECO:0000313" key="3">
    <source>
        <dbReference type="EMBL" id="KAF6154335.1"/>
    </source>
</evidence>
<evidence type="ECO:0000256" key="1">
    <source>
        <dbReference type="SAM" id="Phobius"/>
    </source>
</evidence>
<name>A0A7J7MHE1_9MAGN</name>
<sequence>MEDVEDCDDLTYYNGLLYYLNFIKKVVVICDIRTSLVVQQIHLPDSCGEHCRFYFVGSSEELLLFAGRLCPNSKEIMGFNAFQLDQSSRKRSEVKNLGGQTIFLSKLSSISLLASNHPRTKPNCIYFLPSHVKKHYKVFSLKDDSIEDFPLDAKFYGEYSWQQIWFTPSRCGRDVCKELFLLLYSVKSFVLGFTTYIYPKLPDGMAKCE</sequence>
<organism evidence="3 4">
    <name type="scientific">Kingdonia uniflora</name>
    <dbReference type="NCBI Taxonomy" id="39325"/>
    <lineage>
        <taxon>Eukaryota</taxon>
        <taxon>Viridiplantae</taxon>
        <taxon>Streptophyta</taxon>
        <taxon>Embryophyta</taxon>
        <taxon>Tracheophyta</taxon>
        <taxon>Spermatophyta</taxon>
        <taxon>Magnoliopsida</taxon>
        <taxon>Ranunculales</taxon>
        <taxon>Circaeasteraceae</taxon>
        <taxon>Kingdonia</taxon>
    </lineage>
</organism>
<dbReference type="AlphaFoldDB" id="A0A7J7MHE1"/>
<evidence type="ECO:0000313" key="4">
    <source>
        <dbReference type="Proteomes" id="UP000541444"/>
    </source>
</evidence>
<feature type="domain" description="KIB1-4 beta-propeller" evidence="2">
    <location>
        <begin position="5"/>
        <end position="139"/>
    </location>
</feature>
<dbReference type="PANTHER" id="PTHR44259:SF114">
    <property type="entry name" value="OS06G0707300 PROTEIN"/>
    <property type="match status" value="1"/>
</dbReference>